<dbReference type="Gene3D" id="1.20.58.1070">
    <property type="match status" value="1"/>
</dbReference>
<proteinExistence type="inferred from homology"/>
<feature type="compositionally biased region" description="Basic residues" evidence="2">
    <location>
        <begin position="1"/>
        <end position="15"/>
    </location>
</feature>
<dbReference type="PANTHER" id="PTHR12794:SF0">
    <property type="entry name" value="GEM-ASSOCIATED PROTEIN 2"/>
    <property type="match status" value="1"/>
</dbReference>
<evidence type="ECO:0000256" key="1">
    <source>
        <dbReference type="ARBA" id="ARBA00025758"/>
    </source>
</evidence>
<accession>A0A1E3IF68</accession>
<dbReference type="Pfam" id="PF04938">
    <property type="entry name" value="SIP1"/>
    <property type="match status" value="1"/>
</dbReference>
<evidence type="ECO:0000313" key="4">
    <source>
        <dbReference type="Proteomes" id="UP000094043"/>
    </source>
</evidence>
<dbReference type="AlphaFoldDB" id="A0A1E3IF68"/>
<dbReference type="GO" id="GO:0032797">
    <property type="term" value="C:SMN complex"/>
    <property type="evidence" value="ECO:0007669"/>
    <property type="project" value="TreeGrafter"/>
</dbReference>
<protein>
    <submittedName>
        <fullName evidence="3">Uncharacterized protein</fullName>
    </submittedName>
</protein>
<reference evidence="3" key="3">
    <citation type="submission" date="2024-01" db="EMBL/GenBank/DDBJ databases">
        <authorList>
            <person name="Coelho M.A."/>
            <person name="David-Palma M."/>
            <person name="Shea T."/>
            <person name="Sun S."/>
            <person name="Cuomo C.A."/>
            <person name="Heitman J."/>
        </authorList>
    </citation>
    <scope>NUCLEOTIDE SEQUENCE</scope>
    <source>
        <strain evidence="3">CBS 7841</strain>
    </source>
</reference>
<dbReference type="RefSeq" id="XP_066071122.1">
    <property type="nucleotide sequence ID" value="XM_066215025.1"/>
</dbReference>
<dbReference type="VEuPathDB" id="FungiDB:L203_03534"/>
<feature type="compositionally biased region" description="Low complexity" evidence="2">
    <location>
        <begin position="17"/>
        <end position="31"/>
    </location>
</feature>
<dbReference type="GO" id="GO:0005634">
    <property type="term" value="C:nucleus"/>
    <property type="evidence" value="ECO:0007669"/>
    <property type="project" value="TreeGrafter"/>
</dbReference>
<keyword evidence="4" id="KW-1185">Reference proteome</keyword>
<dbReference type="InterPro" id="IPR035426">
    <property type="entry name" value="Gemin2/Brr1"/>
</dbReference>
<feature type="region of interest" description="Disordered" evidence="2">
    <location>
        <begin position="1"/>
        <end position="55"/>
    </location>
</feature>
<dbReference type="GO" id="GO:0000387">
    <property type="term" value="P:spliceosomal snRNP assembly"/>
    <property type="evidence" value="ECO:0007669"/>
    <property type="project" value="InterPro"/>
</dbReference>
<comment type="similarity">
    <text evidence="1">Belongs to the gemin-2 family.</text>
</comment>
<dbReference type="KEGG" id="cdep:91089867"/>
<evidence type="ECO:0000256" key="2">
    <source>
        <dbReference type="SAM" id="MobiDB-lite"/>
    </source>
</evidence>
<organism evidence="3 4">
    <name type="scientific">Cryptococcus depauperatus CBS 7841</name>
    <dbReference type="NCBI Taxonomy" id="1295531"/>
    <lineage>
        <taxon>Eukaryota</taxon>
        <taxon>Fungi</taxon>
        <taxon>Dikarya</taxon>
        <taxon>Basidiomycota</taxon>
        <taxon>Agaricomycotina</taxon>
        <taxon>Tremellomycetes</taxon>
        <taxon>Tremellales</taxon>
        <taxon>Cryptococcaceae</taxon>
        <taxon>Cryptococcus</taxon>
    </lineage>
</organism>
<sequence>MPRPGQKAKRRKRARISTTPPSTSFASAKAANQEDDEGNEEEGEDASGSPNPRARCLPVADLPDNFSGIPEDGGQYLAMAMKADKELPWSTRMEGWVSQWELDNAEKEEAINAKGSSERHIALPKGSWEMLFPTHFQNYRKHLAKKWPPSPLIPYPSHYPPLPDANRRSDWYMFINGYPPSAFASDKGKGKAKAKATDITEEEAMNEGLGIDPVDRSCIEIDEEAQPGPPREPLVCVLQNLNSNQAVRILSHFAQWMNESISQLPSPIPTSPELLPTQPDNDPVSPARYHLTPDRPPNPFPAHYAQWVLALLMLLDDYLSGAQVSTLRDLARAAMRVAGWRWVRGVVARNINEGWRLGTNGWKLITTSTLDAKEEEEAVDEMLARCWVVVHAIAAGWGQKDLLSDLQNLFK</sequence>
<evidence type="ECO:0000313" key="3">
    <source>
        <dbReference type="EMBL" id="WVN90422.1"/>
    </source>
</evidence>
<dbReference type="GeneID" id="91089867"/>
<dbReference type="OrthoDB" id="428895at2759"/>
<dbReference type="PANTHER" id="PTHR12794">
    <property type="entry name" value="GEMIN2"/>
    <property type="match status" value="1"/>
</dbReference>
<dbReference type="EMBL" id="CP143790">
    <property type="protein sequence ID" value="WVN90422.1"/>
    <property type="molecule type" value="Genomic_DNA"/>
</dbReference>
<name>A0A1E3IF68_9TREE</name>
<feature type="compositionally biased region" description="Acidic residues" evidence="2">
    <location>
        <begin position="33"/>
        <end position="45"/>
    </location>
</feature>
<reference evidence="3" key="1">
    <citation type="submission" date="2016-06" db="EMBL/GenBank/DDBJ databases">
        <authorList>
            <person name="Cuomo C."/>
            <person name="Litvintseva A."/>
            <person name="Heitman J."/>
            <person name="Chen Y."/>
            <person name="Sun S."/>
            <person name="Springer D."/>
            <person name="Dromer F."/>
            <person name="Young S."/>
            <person name="Zeng Q."/>
            <person name="Chapman S."/>
            <person name="Gujja S."/>
            <person name="Saif S."/>
            <person name="Birren B."/>
        </authorList>
    </citation>
    <scope>NUCLEOTIDE SEQUENCE</scope>
    <source>
        <strain evidence="3">CBS 7841</strain>
    </source>
</reference>
<dbReference type="Proteomes" id="UP000094043">
    <property type="component" value="Chromosome 7"/>
</dbReference>
<reference evidence="3" key="2">
    <citation type="journal article" date="2022" name="Elife">
        <title>Obligate sexual reproduction of a homothallic fungus closely related to the Cryptococcus pathogenic species complex.</title>
        <authorList>
            <person name="Passer A.R."/>
            <person name="Clancey S.A."/>
            <person name="Shea T."/>
            <person name="David-Palma M."/>
            <person name="Averette A.F."/>
            <person name="Boekhout T."/>
            <person name="Porcel B.M."/>
            <person name="Nowrousian M."/>
            <person name="Cuomo C.A."/>
            <person name="Sun S."/>
            <person name="Heitman J."/>
            <person name="Coelho M.A."/>
        </authorList>
    </citation>
    <scope>NUCLEOTIDE SEQUENCE</scope>
    <source>
        <strain evidence="3">CBS 7841</strain>
    </source>
</reference>
<gene>
    <name evidence="3" type="ORF">L203_105658</name>
</gene>